<gene>
    <name evidence="1" type="ORF">P153DRAFT_371547</name>
</gene>
<evidence type="ECO:0000313" key="1">
    <source>
        <dbReference type="EMBL" id="KAF2123564.1"/>
    </source>
</evidence>
<dbReference type="AlphaFoldDB" id="A0A6A5ZXC6"/>
<reference evidence="1" key="1">
    <citation type="journal article" date="2020" name="Stud. Mycol.">
        <title>101 Dothideomycetes genomes: a test case for predicting lifestyles and emergence of pathogens.</title>
        <authorList>
            <person name="Haridas S."/>
            <person name="Albert R."/>
            <person name="Binder M."/>
            <person name="Bloem J."/>
            <person name="Labutti K."/>
            <person name="Salamov A."/>
            <person name="Andreopoulos B."/>
            <person name="Baker S."/>
            <person name="Barry K."/>
            <person name="Bills G."/>
            <person name="Bluhm B."/>
            <person name="Cannon C."/>
            <person name="Castanera R."/>
            <person name="Culley D."/>
            <person name="Daum C."/>
            <person name="Ezra D."/>
            <person name="Gonzalez J."/>
            <person name="Henrissat B."/>
            <person name="Kuo A."/>
            <person name="Liang C."/>
            <person name="Lipzen A."/>
            <person name="Lutzoni F."/>
            <person name="Magnuson J."/>
            <person name="Mondo S."/>
            <person name="Nolan M."/>
            <person name="Ohm R."/>
            <person name="Pangilinan J."/>
            <person name="Park H.-J."/>
            <person name="Ramirez L."/>
            <person name="Alfaro M."/>
            <person name="Sun H."/>
            <person name="Tritt A."/>
            <person name="Yoshinaga Y."/>
            <person name="Zwiers L.-H."/>
            <person name="Turgeon B."/>
            <person name="Goodwin S."/>
            <person name="Spatafora J."/>
            <person name="Crous P."/>
            <person name="Grigoriev I."/>
        </authorList>
    </citation>
    <scope>NUCLEOTIDE SEQUENCE</scope>
    <source>
        <strain evidence="1">CBS 119687</strain>
    </source>
</reference>
<sequence>MRRLRKSTGLGTTMVSLAKQSVGEVLHLRLPCRCARYQHAFQLLSRLAALPALPSTTVNHERFFPTLARQTIVRRRSDTQLSISSILTALPVMSSPALPAIRRSHRVATDLHRLAENDPPARIHTTLARPATCTFAPKIVTSHTDLDEGVLYMVVAKRRDSAVETSHSLDLKVDGGELAYTAVRTSSLHDGVTGGVADPAVVDEDGFARDERGSAIGHKS</sequence>
<protein>
    <submittedName>
        <fullName evidence="1">Uncharacterized protein</fullName>
    </submittedName>
</protein>
<dbReference type="RefSeq" id="XP_033517958.1">
    <property type="nucleotide sequence ID" value="XM_033669281.1"/>
</dbReference>
<proteinExistence type="predicted"/>
<dbReference type="EMBL" id="ML977525">
    <property type="protein sequence ID" value="KAF2123564.1"/>
    <property type="molecule type" value="Genomic_DNA"/>
</dbReference>
<evidence type="ECO:0000313" key="2">
    <source>
        <dbReference type="Proteomes" id="UP000799771"/>
    </source>
</evidence>
<keyword evidence="2" id="KW-1185">Reference proteome</keyword>
<dbReference type="GeneID" id="54409713"/>
<organism evidence="1 2">
    <name type="scientific">Dothidotthia symphoricarpi CBS 119687</name>
    <dbReference type="NCBI Taxonomy" id="1392245"/>
    <lineage>
        <taxon>Eukaryota</taxon>
        <taxon>Fungi</taxon>
        <taxon>Dikarya</taxon>
        <taxon>Ascomycota</taxon>
        <taxon>Pezizomycotina</taxon>
        <taxon>Dothideomycetes</taxon>
        <taxon>Pleosporomycetidae</taxon>
        <taxon>Pleosporales</taxon>
        <taxon>Dothidotthiaceae</taxon>
        <taxon>Dothidotthia</taxon>
    </lineage>
</organism>
<accession>A0A6A5ZXC6</accession>
<name>A0A6A5ZXC6_9PLEO</name>
<dbReference type="Proteomes" id="UP000799771">
    <property type="component" value="Unassembled WGS sequence"/>
</dbReference>